<dbReference type="Proteomes" id="UP000799754">
    <property type="component" value="Unassembled WGS sequence"/>
</dbReference>
<organism evidence="1 2">
    <name type="scientific">Macroventuria anomochaeta</name>
    <dbReference type="NCBI Taxonomy" id="301207"/>
    <lineage>
        <taxon>Eukaryota</taxon>
        <taxon>Fungi</taxon>
        <taxon>Dikarya</taxon>
        <taxon>Ascomycota</taxon>
        <taxon>Pezizomycotina</taxon>
        <taxon>Dothideomycetes</taxon>
        <taxon>Pleosporomycetidae</taxon>
        <taxon>Pleosporales</taxon>
        <taxon>Pleosporineae</taxon>
        <taxon>Didymellaceae</taxon>
        <taxon>Macroventuria</taxon>
    </lineage>
</organism>
<protein>
    <submittedName>
        <fullName evidence="1">Uncharacterized protein</fullName>
    </submittedName>
</protein>
<reference evidence="1" key="1">
    <citation type="journal article" date="2020" name="Stud. Mycol.">
        <title>101 Dothideomycetes genomes: a test case for predicting lifestyles and emergence of pathogens.</title>
        <authorList>
            <person name="Haridas S."/>
            <person name="Albert R."/>
            <person name="Binder M."/>
            <person name="Bloem J."/>
            <person name="Labutti K."/>
            <person name="Salamov A."/>
            <person name="Andreopoulos B."/>
            <person name="Baker S."/>
            <person name="Barry K."/>
            <person name="Bills G."/>
            <person name="Bluhm B."/>
            <person name="Cannon C."/>
            <person name="Castanera R."/>
            <person name="Culley D."/>
            <person name="Daum C."/>
            <person name="Ezra D."/>
            <person name="Gonzalez J."/>
            <person name="Henrissat B."/>
            <person name="Kuo A."/>
            <person name="Liang C."/>
            <person name="Lipzen A."/>
            <person name="Lutzoni F."/>
            <person name="Magnuson J."/>
            <person name="Mondo S."/>
            <person name="Nolan M."/>
            <person name="Ohm R."/>
            <person name="Pangilinan J."/>
            <person name="Park H.-J."/>
            <person name="Ramirez L."/>
            <person name="Alfaro M."/>
            <person name="Sun H."/>
            <person name="Tritt A."/>
            <person name="Yoshinaga Y."/>
            <person name="Zwiers L.-H."/>
            <person name="Turgeon B."/>
            <person name="Goodwin S."/>
            <person name="Spatafora J."/>
            <person name="Crous P."/>
            <person name="Grigoriev I."/>
        </authorList>
    </citation>
    <scope>NUCLEOTIDE SEQUENCE</scope>
    <source>
        <strain evidence="1">CBS 525.71</strain>
    </source>
</reference>
<dbReference type="EMBL" id="MU006730">
    <property type="protein sequence ID" value="KAF2624623.1"/>
    <property type="molecule type" value="Genomic_DNA"/>
</dbReference>
<evidence type="ECO:0000313" key="2">
    <source>
        <dbReference type="Proteomes" id="UP000799754"/>
    </source>
</evidence>
<gene>
    <name evidence="1" type="ORF">BU25DRAFT_424066</name>
</gene>
<comment type="caution">
    <text evidence="1">The sequence shown here is derived from an EMBL/GenBank/DDBJ whole genome shotgun (WGS) entry which is preliminary data.</text>
</comment>
<accession>A0ACB6RU88</accession>
<evidence type="ECO:0000313" key="1">
    <source>
        <dbReference type="EMBL" id="KAF2624623.1"/>
    </source>
</evidence>
<name>A0ACB6RU88_9PLEO</name>
<proteinExistence type="predicted"/>
<sequence length="279" mass="31058">MSACRNLAVNNEEESTVSFAHHTVKQFLFSPQEHGGVLSSLANLDSSEEEVGDLWSRRPTFLTLEFRRLYTPLQKVSFSAPPRARLLAKTLHVTKPASFHRSSLDLLYTSTYTILPLHCQDGHPRERPHRLPTPPRAITSLRSGDSSSLPKDCGFAIISMLDARMFLRSTKVKMTTSPTTSSSIQSAAELPVFLASSREQTKGIPEHTQRPQELLDRRAAEAPAVAEEMAAADRTAEKMKKLLEAKRAKKQEEIEAAKAQKNMETQAKKGKDLQAEHAD</sequence>
<keyword evidence="2" id="KW-1185">Reference proteome</keyword>